<sequence length="131" mass="15526">MSIFAHANYDLRTELVFWYHLRTTDAESHRMLIKAYGKYSLGKTWYFEWFKKFNSGDFDVKNEERGKPPKIFTDDELQVLLDEDGTRTLQELANQLNMTQEAVPIRVKAMGKVQKVGKWVPHELNERQKEN</sequence>
<gene>
    <name evidence="2" type="ORF">PARMNEM_LOCUS13277</name>
</gene>
<dbReference type="GO" id="GO:0003697">
    <property type="term" value="F:single-stranded DNA binding"/>
    <property type="evidence" value="ECO:0007669"/>
    <property type="project" value="TreeGrafter"/>
</dbReference>
<dbReference type="GO" id="GO:0044774">
    <property type="term" value="P:mitotic DNA integrity checkpoint signaling"/>
    <property type="evidence" value="ECO:0007669"/>
    <property type="project" value="TreeGrafter"/>
</dbReference>
<dbReference type="AlphaFoldDB" id="A0AAV1LEP8"/>
<accession>A0AAV1LEP8</accession>
<evidence type="ECO:0000259" key="1">
    <source>
        <dbReference type="Pfam" id="PF17906"/>
    </source>
</evidence>
<dbReference type="GO" id="GO:0046975">
    <property type="term" value="F:histone H3K36 methyltransferase activity"/>
    <property type="evidence" value="ECO:0007669"/>
    <property type="project" value="TreeGrafter"/>
</dbReference>
<dbReference type="Pfam" id="PF17906">
    <property type="entry name" value="HTH_48"/>
    <property type="match status" value="1"/>
</dbReference>
<name>A0AAV1LEP8_9NEOP</name>
<comment type="caution">
    <text evidence="2">The sequence shown here is derived from an EMBL/GenBank/DDBJ whole genome shotgun (WGS) entry which is preliminary data.</text>
</comment>
<dbReference type="InterPro" id="IPR036388">
    <property type="entry name" value="WH-like_DNA-bd_sf"/>
</dbReference>
<organism evidence="2 3">
    <name type="scientific">Parnassius mnemosyne</name>
    <name type="common">clouded apollo</name>
    <dbReference type="NCBI Taxonomy" id="213953"/>
    <lineage>
        <taxon>Eukaryota</taxon>
        <taxon>Metazoa</taxon>
        <taxon>Ecdysozoa</taxon>
        <taxon>Arthropoda</taxon>
        <taxon>Hexapoda</taxon>
        <taxon>Insecta</taxon>
        <taxon>Pterygota</taxon>
        <taxon>Neoptera</taxon>
        <taxon>Endopterygota</taxon>
        <taxon>Lepidoptera</taxon>
        <taxon>Glossata</taxon>
        <taxon>Ditrysia</taxon>
        <taxon>Papilionoidea</taxon>
        <taxon>Papilionidae</taxon>
        <taxon>Parnassiinae</taxon>
        <taxon>Parnassini</taxon>
        <taxon>Parnassius</taxon>
        <taxon>Driopa</taxon>
    </lineage>
</organism>
<dbReference type="GO" id="GO:0044547">
    <property type="term" value="F:DNA topoisomerase binding"/>
    <property type="evidence" value="ECO:0007669"/>
    <property type="project" value="TreeGrafter"/>
</dbReference>
<keyword evidence="3" id="KW-1185">Reference proteome</keyword>
<evidence type="ECO:0000313" key="2">
    <source>
        <dbReference type="EMBL" id="CAK1593511.1"/>
    </source>
</evidence>
<dbReference type="GO" id="GO:0006303">
    <property type="term" value="P:double-strand break repair via nonhomologous end joining"/>
    <property type="evidence" value="ECO:0007669"/>
    <property type="project" value="TreeGrafter"/>
</dbReference>
<proteinExistence type="predicted"/>
<protein>
    <recommendedName>
        <fullName evidence="1">Mos1 transposase HTH domain-containing protein</fullName>
    </recommendedName>
</protein>
<dbReference type="GO" id="GO:0015074">
    <property type="term" value="P:DNA integration"/>
    <property type="evidence" value="ECO:0007669"/>
    <property type="project" value="TreeGrafter"/>
</dbReference>
<dbReference type="GO" id="GO:0042800">
    <property type="term" value="F:histone H3K4 methyltransferase activity"/>
    <property type="evidence" value="ECO:0007669"/>
    <property type="project" value="TreeGrafter"/>
</dbReference>
<dbReference type="GO" id="GO:0000793">
    <property type="term" value="C:condensed chromosome"/>
    <property type="evidence" value="ECO:0007669"/>
    <property type="project" value="TreeGrafter"/>
</dbReference>
<dbReference type="GO" id="GO:0003690">
    <property type="term" value="F:double-stranded DNA binding"/>
    <property type="evidence" value="ECO:0007669"/>
    <property type="project" value="TreeGrafter"/>
</dbReference>
<dbReference type="GO" id="GO:0035861">
    <property type="term" value="C:site of double-strand break"/>
    <property type="evidence" value="ECO:0007669"/>
    <property type="project" value="TreeGrafter"/>
</dbReference>
<feature type="domain" description="Mos1 transposase HTH" evidence="1">
    <location>
        <begin position="10"/>
        <end position="57"/>
    </location>
</feature>
<reference evidence="2 3" key="1">
    <citation type="submission" date="2023-11" db="EMBL/GenBank/DDBJ databases">
        <authorList>
            <person name="Hedman E."/>
            <person name="Englund M."/>
            <person name="Stromberg M."/>
            <person name="Nyberg Akerstrom W."/>
            <person name="Nylinder S."/>
            <person name="Jareborg N."/>
            <person name="Kallberg Y."/>
            <person name="Kronander E."/>
        </authorList>
    </citation>
    <scope>NUCLEOTIDE SEQUENCE [LARGE SCALE GENOMIC DNA]</scope>
</reference>
<dbReference type="PANTHER" id="PTHR46060">
    <property type="entry name" value="MARINER MOS1 TRANSPOSASE-LIKE PROTEIN"/>
    <property type="match status" value="1"/>
</dbReference>
<dbReference type="GO" id="GO:0000729">
    <property type="term" value="P:DNA double-strand break processing"/>
    <property type="evidence" value="ECO:0007669"/>
    <property type="project" value="TreeGrafter"/>
</dbReference>
<dbReference type="InterPro" id="IPR052709">
    <property type="entry name" value="Transposase-MT_Hybrid"/>
</dbReference>
<dbReference type="GO" id="GO:0005634">
    <property type="term" value="C:nucleus"/>
    <property type="evidence" value="ECO:0007669"/>
    <property type="project" value="TreeGrafter"/>
</dbReference>
<evidence type="ECO:0000313" key="3">
    <source>
        <dbReference type="Proteomes" id="UP001314205"/>
    </source>
</evidence>
<dbReference type="Proteomes" id="UP001314205">
    <property type="component" value="Unassembled WGS sequence"/>
</dbReference>
<dbReference type="Gene3D" id="1.10.10.10">
    <property type="entry name" value="Winged helix-like DNA-binding domain superfamily/Winged helix DNA-binding domain"/>
    <property type="match status" value="1"/>
</dbReference>
<dbReference type="InterPro" id="IPR041426">
    <property type="entry name" value="Mos1_HTH"/>
</dbReference>
<dbReference type="EMBL" id="CAVLGL010000088">
    <property type="protein sequence ID" value="CAK1593511.1"/>
    <property type="molecule type" value="Genomic_DNA"/>
</dbReference>
<dbReference type="GO" id="GO:0031297">
    <property type="term" value="P:replication fork processing"/>
    <property type="evidence" value="ECO:0007669"/>
    <property type="project" value="TreeGrafter"/>
</dbReference>
<dbReference type="GO" id="GO:0000014">
    <property type="term" value="F:single-stranded DNA endodeoxyribonuclease activity"/>
    <property type="evidence" value="ECO:0007669"/>
    <property type="project" value="TreeGrafter"/>
</dbReference>
<dbReference type="PANTHER" id="PTHR46060:SF2">
    <property type="entry name" value="HISTONE-LYSINE N-METHYLTRANSFERASE SETMAR"/>
    <property type="match status" value="1"/>
</dbReference>
<dbReference type="Gene3D" id="1.10.10.1450">
    <property type="match status" value="1"/>
</dbReference>